<dbReference type="PRINTS" id="PR00507">
    <property type="entry name" value="N12N6MTFRASE"/>
</dbReference>
<dbReference type="PATRIC" id="fig|47311.3.peg.1750"/>
<dbReference type="EC" id="2.1.1.72" evidence="1"/>
<feature type="domain" description="N6 adenine-specific DNA methyltransferase N-terminal" evidence="9">
    <location>
        <begin position="12"/>
        <end position="138"/>
    </location>
</feature>
<dbReference type="InterPro" id="IPR052916">
    <property type="entry name" value="Type-I_RE_MTase_Subunit"/>
</dbReference>
<evidence type="ECO:0000256" key="3">
    <source>
        <dbReference type="ARBA" id="ARBA00022679"/>
    </source>
</evidence>
<evidence type="ECO:0000256" key="5">
    <source>
        <dbReference type="ARBA" id="ARBA00022747"/>
    </source>
</evidence>
<feature type="coiled-coil region" evidence="7">
    <location>
        <begin position="468"/>
        <end position="495"/>
    </location>
</feature>
<evidence type="ECO:0000313" key="11">
    <source>
        <dbReference type="Proteomes" id="UP000077275"/>
    </source>
</evidence>
<reference evidence="10 11" key="1">
    <citation type="submission" date="2016-04" db="EMBL/GenBank/DDBJ databases">
        <title>Genome sequence of Methanobrevibacter cuticularis DSM 11139.</title>
        <authorList>
            <person name="Poehlein A."/>
            <person name="Seedorf H."/>
            <person name="Daniel R."/>
        </authorList>
    </citation>
    <scope>NUCLEOTIDE SEQUENCE [LARGE SCALE GENOMIC DNA]</scope>
    <source>
        <strain evidence="10 11">DSM 11139</strain>
    </source>
</reference>
<dbReference type="InterPro" id="IPR038333">
    <property type="entry name" value="T1MK-like_N_sf"/>
</dbReference>
<dbReference type="Pfam" id="PF12161">
    <property type="entry name" value="HsdM_N"/>
    <property type="match status" value="1"/>
</dbReference>
<evidence type="ECO:0000256" key="6">
    <source>
        <dbReference type="ARBA" id="ARBA00047942"/>
    </source>
</evidence>
<dbReference type="GO" id="GO:0009307">
    <property type="term" value="P:DNA restriction-modification system"/>
    <property type="evidence" value="ECO:0007669"/>
    <property type="project" value="UniProtKB-KW"/>
</dbReference>
<organism evidence="10 11">
    <name type="scientific">Methanobrevibacter cuticularis</name>
    <dbReference type="NCBI Taxonomy" id="47311"/>
    <lineage>
        <taxon>Archaea</taxon>
        <taxon>Methanobacteriati</taxon>
        <taxon>Methanobacteriota</taxon>
        <taxon>Methanomada group</taxon>
        <taxon>Methanobacteria</taxon>
        <taxon>Methanobacteriales</taxon>
        <taxon>Methanobacteriaceae</taxon>
        <taxon>Methanobrevibacter</taxon>
    </lineage>
</organism>
<dbReference type="PROSITE" id="PS00092">
    <property type="entry name" value="N6_MTASE"/>
    <property type="match status" value="1"/>
</dbReference>
<keyword evidence="11" id="KW-1185">Reference proteome</keyword>
<dbReference type="InterPro" id="IPR002052">
    <property type="entry name" value="DNA_methylase_N6_adenine_CS"/>
</dbReference>
<dbReference type="Gene3D" id="1.20.1260.30">
    <property type="match status" value="1"/>
</dbReference>
<dbReference type="GO" id="GO:0008170">
    <property type="term" value="F:N-methyltransferase activity"/>
    <property type="evidence" value="ECO:0007669"/>
    <property type="project" value="InterPro"/>
</dbReference>
<dbReference type="SUPFAM" id="SSF53335">
    <property type="entry name" value="S-adenosyl-L-methionine-dependent methyltransferases"/>
    <property type="match status" value="1"/>
</dbReference>
<proteinExistence type="predicted"/>
<dbReference type="InterPro" id="IPR003356">
    <property type="entry name" value="DNA_methylase_A-5"/>
</dbReference>
<keyword evidence="4" id="KW-0949">S-adenosyl-L-methionine</keyword>
<dbReference type="REBASE" id="159284">
    <property type="entry name" value="M.Mcu11139ORF16070P"/>
</dbReference>
<dbReference type="PANTHER" id="PTHR42998">
    <property type="entry name" value="TYPE I RESTRICTION ENZYME HINDVIIP M PROTEIN-RELATED"/>
    <property type="match status" value="1"/>
</dbReference>
<dbReference type="GO" id="GO:0003677">
    <property type="term" value="F:DNA binding"/>
    <property type="evidence" value="ECO:0007669"/>
    <property type="project" value="InterPro"/>
</dbReference>
<feature type="domain" description="DNA methylase adenine-specific" evidence="8">
    <location>
        <begin position="149"/>
        <end position="459"/>
    </location>
</feature>
<dbReference type="STRING" id="47311.MBCUT_16070"/>
<dbReference type="PANTHER" id="PTHR42998:SF1">
    <property type="entry name" value="TYPE I RESTRICTION ENZYME HINDI METHYLASE SUBUNIT"/>
    <property type="match status" value="1"/>
</dbReference>
<dbReference type="Pfam" id="PF02384">
    <property type="entry name" value="N6_Mtase"/>
    <property type="match status" value="1"/>
</dbReference>
<comment type="caution">
    <text evidence="10">The sequence shown here is derived from an EMBL/GenBank/DDBJ whole genome shotgun (WGS) entry which is preliminary data.</text>
</comment>
<accession>A0A166D6G4</accession>
<dbReference type="RefSeq" id="WP_067260162.1">
    <property type="nucleotide sequence ID" value="NZ_LWMW01000124.1"/>
</dbReference>
<keyword evidence="7" id="KW-0175">Coiled coil</keyword>
<keyword evidence="5" id="KW-0680">Restriction system</keyword>
<keyword evidence="3 10" id="KW-0808">Transferase</keyword>
<dbReference type="OrthoDB" id="45790at2157"/>
<keyword evidence="2 10" id="KW-0489">Methyltransferase</keyword>
<dbReference type="Gene3D" id="3.40.50.150">
    <property type="entry name" value="Vaccinia Virus protein VP39"/>
    <property type="match status" value="1"/>
</dbReference>
<evidence type="ECO:0000256" key="2">
    <source>
        <dbReference type="ARBA" id="ARBA00022603"/>
    </source>
</evidence>
<evidence type="ECO:0000313" key="10">
    <source>
        <dbReference type="EMBL" id="KZX15253.1"/>
    </source>
</evidence>
<gene>
    <name evidence="10" type="ORF">MBCUT_16070</name>
</gene>
<dbReference type="Proteomes" id="UP000077275">
    <property type="component" value="Unassembled WGS sequence"/>
</dbReference>
<comment type="catalytic activity">
    <reaction evidence="6">
        <text>a 2'-deoxyadenosine in DNA + S-adenosyl-L-methionine = an N(6)-methyl-2'-deoxyadenosine in DNA + S-adenosyl-L-homocysteine + H(+)</text>
        <dbReference type="Rhea" id="RHEA:15197"/>
        <dbReference type="Rhea" id="RHEA-COMP:12418"/>
        <dbReference type="Rhea" id="RHEA-COMP:12419"/>
        <dbReference type="ChEBI" id="CHEBI:15378"/>
        <dbReference type="ChEBI" id="CHEBI:57856"/>
        <dbReference type="ChEBI" id="CHEBI:59789"/>
        <dbReference type="ChEBI" id="CHEBI:90615"/>
        <dbReference type="ChEBI" id="CHEBI:90616"/>
        <dbReference type="EC" id="2.1.1.72"/>
    </reaction>
</comment>
<evidence type="ECO:0000256" key="4">
    <source>
        <dbReference type="ARBA" id="ARBA00022691"/>
    </source>
</evidence>
<evidence type="ECO:0000256" key="7">
    <source>
        <dbReference type="SAM" id="Coils"/>
    </source>
</evidence>
<dbReference type="InterPro" id="IPR022749">
    <property type="entry name" value="D12N6_MeTrfase_N"/>
</dbReference>
<protein>
    <recommendedName>
        <fullName evidence="1">site-specific DNA-methyltransferase (adenine-specific)</fullName>
        <ecNumber evidence="1">2.1.1.72</ecNumber>
    </recommendedName>
</protein>
<evidence type="ECO:0000259" key="8">
    <source>
        <dbReference type="Pfam" id="PF02384"/>
    </source>
</evidence>
<sequence length="500" mass="56924">MAKKNTAEIGFEKQIWEAADVLRGNMDASEYKHVVLGLIFLKYISDKFEERYDELIKEGDGFEEDKDEYASENVFWVPKDARWNEIAKNAHNEEIGVKIDEAMRDIEKENHLLKDILPKTFSRPELNKQVLGEVVDLFTNIQMADHGDKKDILGRTYEYCLSKFAENEGKKAGEFYTPASIVKTLIEIIKPFNGRVYDPCCGSGGMFVQSKNFIENHQGNIKNISIYGQDSNPTTWKMAKMNLAIRGIEADLGGHHGDTFLNDLHKTLKADFILANPPFNLKKWGQEKLQDDVRWKYGIPPRGNANYAWIQHMIHHLAPNGKLGIVLANGSLSSTTSGEGKIRENIIKNDLIEGIVALPTQLFYTTGIPVCLWIINRNKKQKGKTLFIDAREMGIMVSRKLRELNDEDIGLIGQAFEDFENDKLEEEKGFSAIATTEKIAKHDYILTPGRYVGFKDPEDDGIPFEEKMSELANELDELFKKSNELEKDIRKSLGEIGFEF</sequence>
<dbReference type="InterPro" id="IPR029063">
    <property type="entry name" value="SAM-dependent_MTases_sf"/>
</dbReference>
<evidence type="ECO:0000259" key="9">
    <source>
        <dbReference type="Pfam" id="PF12161"/>
    </source>
</evidence>
<name>A0A166D6G4_9EURY</name>
<dbReference type="EMBL" id="LWMW01000124">
    <property type="protein sequence ID" value="KZX15253.1"/>
    <property type="molecule type" value="Genomic_DNA"/>
</dbReference>
<evidence type="ECO:0000256" key="1">
    <source>
        <dbReference type="ARBA" id="ARBA00011900"/>
    </source>
</evidence>
<dbReference type="GO" id="GO:0032259">
    <property type="term" value="P:methylation"/>
    <property type="evidence" value="ECO:0007669"/>
    <property type="project" value="UniProtKB-KW"/>
</dbReference>
<dbReference type="AlphaFoldDB" id="A0A166D6G4"/>
<dbReference type="GO" id="GO:0009007">
    <property type="term" value="F:site-specific DNA-methyltransferase (adenine-specific) activity"/>
    <property type="evidence" value="ECO:0007669"/>
    <property type="project" value="UniProtKB-EC"/>
</dbReference>